<dbReference type="PROSITE" id="PS50800">
    <property type="entry name" value="SAP"/>
    <property type="match status" value="1"/>
</dbReference>
<dbReference type="Gene3D" id="1.10.720.30">
    <property type="entry name" value="SAP domain"/>
    <property type="match status" value="1"/>
</dbReference>
<evidence type="ECO:0000313" key="3">
    <source>
        <dbReference type="EMBL" id="SCU87494.1"/>
    </source>
</evidence>
<gene>
    <name evidence="3" type="ORF">LAME_0D10286G</name>
</gene>
<dbReference type="InterPro" id="IPR036361">
    <property type="entry name" value="SAP_dom_sf"/>
</dbReference>
<protein>
    <submittedName>
        <fullName evidence="3">LAME_0D10286g1_1</fullName>
    </submittedName>
</protein>
<dbReference type="Pfam" id="PF02037">
    <property type="entry name" value="SAP"/>
    <property type="match status" value="1"/>
</dbReference>
<keyword evidence="4" id="KW-1185">Reference proteome</keyword>
<reference evidence="4" key="1">
    <citation type="submission" date="2016-03" db="EMBL/GenBank/DDBJ databases">
        <authorList>
            <person name="Devillers Hugo."/>
        </authorList>
    </citation>
    <scope>NUCLEOTIDE SEQUENCE [LARGE SCALE GENOMIC DNA]</scope>
</reference>
<accession>A0A1G4JBY1</accession>
<feature type="domain" description="SAP" evidence="2">
    <location>
        <begin position="59"/>
        <end position="93"/>
    </location>
</feature>
<dbReference type="EMBL" id="LT598482">
    <property type="protein sequence ID" value="SCU87494.1"/>
    <property type="molecule type" value="Genomic_DNA"/>
</dbReference>
<dbReference type="InterPro" id="IPR003034">
    <property type="entry name" value="SAP_dom"/>
</dbReference>
<dbReference type="OrthoDB" id="3993201at2759"/>
<dbReference type="Proteomes" id="UP000191144">
    <property type="component" value="Chromosome D"/>
</dbReference>
<dbReference type="SUPFAM" id="SSF68906">
    <property type="entry name" value="SAP domain"/>
    <property type="match status" value="1"/>
</dbReference>
<evidence type="ECO:0000256" key="1">
    <source>
        <dbReference type="SAM" id="MobiDB-lite"/>
    </source>
</evidence>
<organism evidence="3 4">
    <name type="scientific">Lachancea meyersii CBS 8951</name>
    <dbReference type="NCBI Taxonomy" id="1266667"/>
    <lineage>
        <taxon>Eukaryota</taxon>
        <taxon>Fungi</taxon>
        <taxon>Dikarya</taxon>
        <taxon>Ascomycota</taxon>
        <taxon>Saccharomycotina</taxon>
        <taxon>Saccharomycetes</taxon>
        <taxon>Saccharomycetales</taxon>
        <taxon>Saccharomycetaceae</taxon>
        <taxon>Lachancea</taxon>
    </lineage>
</organism>
<evidence type="ECO:0000259" key="2">
    <source>
        <dbReference type="PROSITE" id="PS50800"/>
    </source>
</evidence>
<sequence>MSLKGLLSRLSQQHISTGTFSTGVRAWSGVLPLSSVRLVHSTPRKDHTTLLSNDKLASFNVLSLKALKNECRNRGLKLSGRKGELVDRILAFENSKSMPGMSKIVGARQMHSSKLLKNKGDTKPVDDVKLPDVAATEDSLESLDKEYIVHITPLSESADRKPVTMLEKELLAKDSTSDTSPQVSTTDHDKVIFQADAPAESFDIVNEEAESTTDVDASIKGDPSEDSNTLNSRDKTFFFSVAALVAGWWSLKLWSNKKDRKH</sequence>
<evidence type="ECO:0000313" key="4">
    <source>
        <dbReference type="Proteomes" id="UP000191144"/>
    </source>
</evidence>
<name>A0A1G4JBY1_9SACH</name>
<proteinExistence type="predicted"/>
<dbReference type="AlphaFoldDB" id="A0A1G4JBY1"/>
<dbReference type="SMART" id="SM00513">
    <property type="entry name" value="SAP"/>
    <property type="match status" value="1"/>
</dbReference>
<feature type="region of interest" description="Disordered" evidence="1">
    <location>
        <begin position="209"/>
        <end position="228"/>
    </location>
</feature>